<reference evidence="4 5" key="1">
    <citation type="journal article" date="2019" name="Plant Biotechnol. J.">
        <title>The red bayberry genome and genetic basis of sex determination.</title>
        <authorList>
            <person name="Jia H.M."/>
            <person name="Jia H.J."/>
            <person name="Cai Q.L."/>
            <person name="Wang Y."/>
            <person name="Zhao H.B."/>
            <person name="Yang W.F."/>
            <person name="Wang G.Y."/>
            <person name="Li Y.H."/>
            <person name="Zhan D.L."/>
            <person name="Shen Y.T."/>
            <person name="Niu Q.F."/>
            <person name="Chang L."/>
            <person name="Qiu J."/>
            <person name="Zhao L."/>
            <person name="Xie H.B."/>
            <person name="Fu W.Y."/>
            <person name="Jin J."/>
            <person name="Li X.W."/>
            <person name="Jiao Y."/>
            <person name="Zhou C.C."/>
            <person name="Tu T."/>
            <person name="Chai C.Y."/>
            <person name="Gao J.L."/>
            <person name="Fan L.J."/>
            <person name="van de Weg E."/>
            <person name="Wang J.Y."/>
            <person name="Gao Z.S."/>
        </authorList>
    </citation>
    <scope>NUCLEOTIDE SEQUENCE [LARGE SCALE GENOMIC DNA]</scope>
    <source>
        <tissue evidence="4">Leaves</tissue>
    </source>
</reference>
<evidence type="ECO:0000256" key="3">
    <source>
        <dbReference type="PROSITE-ProRule" id="PRU00708"/>
    </source>
</evidence>
<dbReference type="NCBIfam" id="TIGR00756">
    <property type="entry name" value="PPR"/>
    <property type="match status" value="6"/>
</dbReference>
<accession>A0A6A1WK60</accession>
<dbReference type="PROSITE" id="PS51375">
    <property type="entry name" value="PPR"/>
    <property type="match status" value="4"/>
</dbReference>
<feature type="repeat" description="PPR" evidence="3">
    <location>
        <begin position="343"/>
        <end position="377"/>
    </location>
</feature>
<evidence type="ECO:0000256" key="1">
    <source>
        <dbReference type="ARBA" id="ARBA00022737"/>
    </source>
</evidence>
<sequence>MLFLSSRLSATGEIVFVQRPVQVAIPLALTVLPRPPRKIGGESNQIIQFSRTISQVTTPSSQLVNSRKLFYGNLFSRLKSPPHLTEARRLHAVLIVNGFFQRASTDRVFGSQLVNIYVNFGCFQDALLVFEKLPQKSNIGWNAILRGFVDTGQFSNAIHFYNSMLSKGITPDNFTYPLVLKACSGLSSLEEGRRVIEMIEFNQSHHNTQRNIYVECAMIDMFAKCGSLSEARLLFEEMPRKDLASWTAIICGSVQNGEGLEALCLFKRMRSLGIFPDSVIMAAVLPACARLEARHLGMTMHGCTIRNGFEGDVYVSNALIDTYCKCGNTYDAHLVFCNMEYRDHVSWSTLIAGYAQNCLYWESLELYAEMKSSGLRTNAVTAASALPGLANLKWLKQGKEMHGYILKQGFESDVVMGSALIDMYTKCGYVLHGNTDLALEIFRQIWKTNLRPNLVTLVSILPLCIEMGNLRHGKEIHGYATKSCLEAIVSVGNALIDMYCKCGSLEFGLKVFNRMMVKNIVTYNTVISAHGVHGLAEQAFSFFEQMKEAGIRPNKVSFIALLSACSHAGLIDKGWSLYRGMIDDYCIQPEMEHYSCIVDLLGRAGNLEDALKVIKTMPVEPDINVLGSLLAACRVHNKVELTELVGKDILQKNVKDSGYYVLLSNIFASTNRRRDVSAVRTAMREKGLTRKPGRSWIQVGDCIHIFHAGGVHPQINEIQLILKRLLLEIKAEGYMPDKSSFSHDPAIGADELSNLDVGSKSQHCNSH</sequence>
<dbReference type="Proteomes" id="UP000516437">
    <property type="component" value="Chromosome 2"/>
</dbReference>
<dbReference type="PANTHER" id="PTHR47926">
    <property type="entry name" value="PENTATRICOPEPTIDE REPEAT-CONTAINING PROTEIN"/>
    <property type="match status" value="1"/>
</dbReference>
<dbReference type="FunFam" id="1.25.40.10:FF:001180">
    <property type="entry name" value="Pentatricopeptide repeat-containing protein At2g03380, mitochondrial"/>
    <property type="match status" value="1"/>
</dbReference>
<dbReference type="FunFam" id="1.25.40.10:FF:000090">
    <property type="entry name" value="Pentatricopeptide repeat-containing protein, chloroplastic"/>
    <property type="match status" value="1"/>
</dbReference>
<dbReference type="AlphaFoldDB" id="A0A6A1WK60"/>
<dbReference type="InterPro" id="IPR046960">
    <property type="entry name" value="PPR_At4g14850-like_plant"/>
</dbReference>
<dbReference type="GO" id="GO:0009451">
    <property type="term" value="P:RNA modification"/>
    <property type="evidence" value="ECO:0007669"/>
    <property type="project" value="InterPro"/>
</dbReference>
<keyword evidence="5" id="KW-1185">Reference proteome</keyword>
<dbReference type="FunFam" id="1.25.40.10:FF:000073">
    <property type="entry name" value="Pentatricopeptide repeat-containing protein chloroplastic"/>
    <property type="match status" value="1"/>
</dbReference>
<dbReference type="Pfam" id="PF13041">
    <property type="entry name" value="PPR_2"/>
    <property type="match status" value="2"/>
</dbReference>
<feature type="repeat" description="PPR" evidence="3">
    <location>
        <begin position="137"/>
        <end position="171"/>
    </location>
</feature>
<dbReference type="InterPro" id="IPR002885">
    <property type="entry name" value="PPR_rpt"/>
</dbReference>
<dbReference type="Pfam" id="PF20431">
    <property type="entry name" value="E_motif"/>
    <property type="match status" value="1"/>
</dbReference>
<feature type="repeat" description="PPR" evidence="3">
    <location>
        <begin position="242"/>
        <end position="276"/>
    </location>
</feature>
<dbReference type="EMBL" id="RXIC02000020">
    <property type="protein sequence ID" value="KAB1224088.1"/>
    <property type="molecule type" value="Genomic_DNA"/>
</dbReference>
<comment type="caution">
    <text evidence="4">The sequence shown here is derived from an EMBL/GenBank/DDBJ whole genome shotgun (WGS) entry which is preliminary data.</text>
</comment>
<name>A0A6A1WK60_9ROSI</name>
<keyword evidence="1" id="KW-0677">Repeat</keyword>
<evidence type="ECO:0008006" key="6">
    <source>
        <dbReference type="Google" id="ProtNLM"/>
    </source>
</evidence>
<evidence type="ECO:0000256" key="2">
    <source>
        <dbReference type="ARBA" id="ARBA00061659"/>
    </source>
</evidence>
<evidence type="ECO:0000313" key="4">
    <source>
        <dbReference type="EMBL" id="KAB1224088.1"/>
    </source>
</evidence>
<dbReference type="PANTHER" id="PTHR47926:SF394">
    <property type="entry name" value="REPEAT-LIKE SUPERFAMILY PROTEIN, PUTATIVE-RELATED"/>
    <property type="match status" value="1"/>
</dbReference>
<evidence type="ECO:0000313" key="5">
    <source>
        <dbReference type="Proteomes" id="UP000516437"/>
    </source>
</evidence>
<dbReference type="Gene3D" id="1.25.40.10">
    <property type="entry name" value="Tetratricopeptide repeat domain"/>
    <property type="match status" value="4"/>
</dbReference>
<proteinExistence type="inferred from homology"/>
<dbReference type="GO" id="GO:0003729">
    <property type="term" value="F:mRNA binding"/>
    <property type="evidence" value="ECO:0007669"/>
    <property type="project" value="UniProtKB-ARBA"/>
</dbReference>
<gene>
    <name evidence="4" type="ORF">CJ030_MR2G021720</name>
</gene>
<dbReference type="InterPro" id="IPR011990">
    <property type="entry name" value="TPR-like_helical_dom_sf"/>
</dbReference>
<feature type="repeat" description="PPR" evidence="3">
    <location>
        <begin position="519"/>
        <end position="553"/>
    </location>
</feature>
<protein>
    <recommendedName>
        <fullName evidence="6">DYW domain-containing protein</fullName>
    </recommendedName>
</protein>
<organism evidence="4 5">
    <name type="scientific">Morella rubra</name>
    <name type="common">Chinese bayberry</name>
    <dbReference type="NCBI Taxonomy" id="262757"/>
    <lineage>
        <taxon>Eukaryota</taxon>
        <taxon>Viridiplantae</taxon>
        <taxon>Streptophyta</taxon>
        <taxon>Embryophyta</taxon>
        <taxon>Tracheophyta</taxon>
        <taxon>Spermatophyta</taxon>
        <taxon>Magnoliopsida</taxon>
        <taxon>eudicotyledons</taxon>
        <taxon>Gunneridae</taxon>
        <taxon>Pentapetalae</taxon>
        <taxon>rosids</taxon>
        <taxon>fabids</taxon>
        <taxon>Fagales</taxon>
        <taxon>Myricaceae</taxon>
        <taxon>Morella</taxon>
    </lineage>
</organism>
<comment type="similarity">
    <text evidence="2">Belongs to the PPR family. PCMP-E subfamily.</text>
</comment>
<dbReference type="InterPro" id="IPR046848">
    <property type="entry name" value="E_motif"/>
</dbReference>
<dbReference type="Pfam" id="PF13812">
    <property type="entry name" value="PPR_3"/>
    <property type="match status" value="1"/>
</dbReference>
<dbReference type="Pfam" id="PF01535">
    <property type="entry name" value="PPR"/>
    <property type="match status" value="5"/>
</dbReference>
<dbReference type="OrthoDB" id="1851890at2759"/>